<reference evidence="1" key="1">
    <citation type="journal article" date="2014" name="Front. Microbiol.">
        <title>High frequency of phylogenetically diverse reductive dehalogenase-homologous genes in deep subseafloor sedimentary metagenomes.</title>
        <authorList>
            <person name="Kawai M."/>
            <person name="Futagami T."/>
            <person name="Toyoda A."/>
            <person name="Takaki Y."/>
            <person name="Nishi S."/>
            <person name="Hori S."/>
            <person name="Arai W."/>
            <person name="Tsubouchi T."/>
            <person name="Morono Y."/>
            <person name="Uchiyama I."/>
            <person name="Ito T."/>
            <person name="Fujiyama A."/>
            <person name="Inagaki F."/>
            <person name="Takami H."/>
        </authorList>
    </citation>
    <scope>NUCLEOTIDE SEQUENCE</scope>
    <source>
        <strain evidence="1">Expedition CK06-06</strain>
    </source>
</reference>
<dbReference type="AlphaFoldDB" id="X1JSI2"/>
<organism evidence="1">
    <name type="scientific">marine sediment metagenome</name>
    <dbReference type="NCBI Taxonomy" id="412755"/>
    <lineage>
        <taxon>unclassified sequences</taxon>
        <taxon>metagenomes</taxon>
        <taxon>ecological metagenomes</taxon>
    </lineage>
</organism>
<dbReference type="EMBL" id="BARU01033905">
    <property type="protein sequence ID" value="GAH72773.1"/>
    <property type="molecule type" value="Genomic_DNA"/>
</dbReference>
<accession>X1JSI2</accession>
<evidence type="ECO:0000313" key="1">
    <source>
        <dbReference type="EMBL" id="GAH72773.1"/>
    </source>
</evidence>
<protein>
    <submittedName>
        <fullName evidence="1">Uncharacterized protein</fullName>
    </submittedName>
</protein>
<name>X1JSI2_9ZZZZ</name>
<comment type="caution">
    <text evidence="1">The sequence shown here is derived from an EMBL/GenBank/DDBJ whole genome shotgun (WGS) entry which is preliminary data.</text>
</comment>
<feature type="non-terminal residue" evidence="1">
    <location>
        <position position="1"/>
    </location>
</feature>
<gene>
    <name evidence="1" type="ORF">S03H2_53278</name>
</gene>
<proteinExistence type="predicted"/>
<sequence>DSLLEEVSEIQYCEVGERWLITVEEMPQEEFENLPEFDGW</sequence>